<dbReference type="GO" id="GO:0005524">
    <property type="term" value="F:ATP binding"/>
    <property type="evidence" value="ECO:0007669"/>
    <property type="project" value="UniProtKB-KW"/>
</dbReference>
<evidence type="ECO:0000256" key="1">
    <source>
        <dbReference type="ARBA" id="ARBA00022741"/>
    </source>
</evidence>
<dbReference type="GO" id="GO:0016787">
    <property type="term" value="F:hydrolase activity"/>
    <property type="evidence" value="ECO:0007669"/>
    <property type="project" value="UniProtKB-KW"/>
</dbReference>
<evidence type="ECO:0000313" key="5">
    <source>
        <dbReference type="EMBL" id="PXA64618.1"/>
    </source>
</evidence>
<dbReference type="OrthoDB" id="9768696at2"/>
<protein>
    <recommendedName>
        <fullName evidence="4">Carboxyltransferase domain-containing protein</fullName>
    </recommendedName>
</protein>
<evidence type="ECO:0000259" key="4">
    <source>
        <dbReference type="Pfam" id="PF02626"/>
    </source>
</evidence>
<name>A0A2V3DVJ8_9MICC</name>
<sequence length="84" mass="9133">MFQPGALDAVEDQVLSVTRAPAPLFVTDMNGGRRFQVGESPFSLLAGERLKLGQPASGFRSYRAFRGGLSLPQVFFSRSIDLLS</sequence>
<dbReference type="Pfam" id="PF02626">
    <property type="entry name" value="CT_A_B"/>
    <property type="match status" value="1"/>
</dbReference>
<accession>A0A2V3DVJ8</accession>
<keyword evidence="1" id="KW-0547">Nucleotide-binding</keyword>
<keyword evidence="2" id="KW-0378">Hydrolase</keyword>
<evidence type="ECO:0000256" key="2">
    <source>
        <dbReference type="ARBA" id="ARBA00022801"/>
    </source>
</evidence>
<dbReference type="Proteomes" id="UP000246303">
    <property type="component" value="Unassembled WGS sequence"/>
</dbReference>
<dbReference type="EMBL" id="QHLZ01000009">
    <property type="protein sequence ID" value="PXA64618.1"/>
    <property type="molecule type" value="Genomic_DNA"/>
</dbReference>
<gene>
    <name evidence="5" type="ORF">CVS29_13730</name>
</gene>
<keyword evidence="6" id="KW-1185">Reference proteome</keyword>
<comment type="caution">
    <text evidence="5">The sequence shown here is derived from an EMBL/GenBank/DDBJ whole genome shotgun (WGS) entry which is preliminary data.</text>
</comment>
<reference evidence="5 6" key="1">
    <citation type="submission" date="2018-05" db="EMBL/GenBank/DDBJ databases">
        <title>Genetic diversity of glacier-inhabiting Cryobacterium bacteria in China and description of Cryobacterium mengkeensis sp. nov. and Arthrobacter glacialis sp. nov.</title>
        <authorList>
            <person name="Liu Q."/>
            <person name="Xin Y.-H."/>
        </authorList>
    </citation>
    <scope>NUCLEOTIDE SEQUENCE [LARGE SCALE GENOMIC DNA]</scope>
    <source>
        <strain evidence="5 6">GP3</strain>
    </source>
</reference>
<keyword evidence="3" id="KW-0067">ATP-binding</keyword>
<evidence type="ECO:0000256" key="3">
    <source>
        <dbReference type="ARBA" id="ARBA00022840"/>
    </source>
</evidence>
<evidence type="ECO:0000313" key="6">
    <source>
        <dbReference type="Proteomes" id="UP000246303"/>
    </source>
</evidence>
<proteinExistence type="predicted"/>
<dbReference type="InterPro" id="IPR003778">
    <property type="entry name" value="CT_A_B"/>
</dbReference>
<feature type="domain" description="Carboxyltransferase" evidence="4">
    <location>
        <begin position="6"/>
        <end position="83"/>
    </location>
</feature>
<organism evidence="5 6">
    <name type="scientific">Arthrobacter psychrochitiniphilus</name>
    <dbReference type="NCBI Taxonomy" id="291045"/>
    <lineage>
        <taxon>Bacteria</taxon>
        <taxon>Bacillati</taxon>
        <taxon>Actinomycetota</taxon>
        <taxon>Actinomycetes</taxon>
        <taxon>Micrococcales</taxon>
        <taxon>Micrococcaceae</taxon>
        <taxon>Arthrobacter</taxon>
    </lineage>
</organism>
<dbReference type="AlphaFoldDB" id="A0A2V3DVJ8"/>